<dbReference type="Proteomes" id="UP001458880">
    <property type="component" value="Unassembled WGS sequence"/>
</dbReference>
<dbReference type="AlphaFoldDB" id="A0AAW1MWI0"/>
<feature type="region of interest" description="Disordered" evidence="2">
    <location>
        <begin position="406"/>
        <end position="452"/>
    </location>
</feature>
<evidence type="ECO:0000313" key="3">
    <source>
        <dbReference type="EMBL" id="KAK9752298.1"/>
    </source>
</evidence>
<evidence type="ECO:0000256" key="1">
    <source>
        <dbReference type="SAM" id="Coils"/>
    </source>
</evidence>
<dbReference type="EMBL" id="JASPKY010000021">
    <property type="protein sequence ID" value="KAK9752298.1"/>
    <property type="molecule type" value="Genomic_DNA"/>
</dbReference>
<feature type="region of interest" description="Disordered" evidence="2">
    <location>
        <begin position="483"/>
        <end position="569"/>
    </location>
</feature>
<keyword evidence="1" id="KW-0175">Coiled coil</keyword>
<feature type="coiled-coil region" evidence="1">
    <location>
        <begin position="36"/>
        <end position="154"/>
    </location>
</feature>
<feature type="compositionally biased region" description="Low complexity" evidence="2">
    <location>
        <begin position="406"/>
        <end position="429"/>
    </location>
</feature>
<name>A0AAW1MWI0_POPJA</name>
<proteinExistence type="predicted"/>
<feature type="region of interest" description="Disordered" evidence="2">
    <location>
        <begin position="366"/>
        <end position="390"/>
    </location>
</feature>
<comment type="caution">
    <text evidence="3">The sequence shown here is derived from an EMBL/GenBank/DDBJ whole genome shotgun (WGS) entry which is preliminary data.</text>
</comment>
<feature type="compositionally biased region" description="Low complexity" evidence="2">
    <location>
        <begin position="371"/>
        <end position="390"/>
    </location>
</feature>
<feature type="compositionally biased region" description="Polar residues" evidence="2">
    <location>
        <begin position="489"/>
        <end position="503"/>
    </location>
</feature>
<gene>
    <name evidence="3" type="ORF">QE152_g4306</name>
</gene>
<feature type="compositionally biased region" description="Low complexity" evidence="2">
    <location>
        <begin position="439"/>
        <end position="452"/>
    </location>
</feature>
<protein>
    <recommendedName>
        <fullName evidence="5">Peptidase A2 domain-containing protein</fullName>
    </recommendedName>
</protein>
<evidence type="ECO:0000256" key="2">
    <source>
        <dbReference type="SAM" id="MobiDB-lite"/>
    </source>
</evidence>
<organism evidence="3 4">
    <name type="scientific">Popillia japonica</name>
    <name type="common">Japanese beetle</name>
    <dbReference type="NCBI Taxonomy" id="7064"/>
    <lineage>
        <taxon>Eukaryota</taxon>
        <taxon>Metazoa</taxon>
        <taxon>Ecdysozoa</taxon>
        <taxon>Arthropoda</taxon>
        <taxon>Hexapoda</taxon>
        <taxon>Insecta</taxon>
        <taxon>Pterygota</taxon>
        <taxon>Neoptera</taxon>
        <taxon>Endopterygota</taxon>
        <taxon>Coleoptera</taxon>
        <taxon>Polyphaga</taxon>
        <taxon>Scarabaeiformia</taxon>
        <taxon>Scarabaeidae</taxon>
        <taxon>Rutelinae</taxon>
        <taxon>Popillia</taxon>
    </lineage>
</organism>
<feature type="compositionally biased region" description="Basic and acidic residues" evidence="2">
    <location>
        <begin position="550"/>
        <end position="569"/>
    </location>
</feature>
<sequence>METRHRRSHSSGDSSMDLNQIAQILKQIQTSSTSTNLQLENLKESTNATIQQLQVTNVQLESLKASIGVTIEAELAKQKVEVQRQRTEDLEKIIVVLEQKLQQSHSRVDQETQEKINVLKEEIQQDKELIHERIQHVEEVTEQVQNDIDGLKHRTDSTYEKMGRVEQKTADIDDNLAKETTGLRDMILALQIKEQNKFDAIEEKMTELRKTEKNVIYGTSHQANPLLKPEKWPKYKGTNDIIHPMMYLKTIISDRCQTIQQFEEEFRKQYWSTLHQDRQMVKLITGKYTKEGSLNRENYACELFNKCKYIPGLTEQKIAGYLLHHFILSDNQSIVCQDVQDMEQLMGILRRLDNLTSLQMSQSYLQNQRPYNNNHTNNSSYINTRSNYNNYSQNQNYQRYQHNQQNHYNRQNSQHSDGNYNNYQQRNNYSWQGNPSGHQQNQNRQQNQNTQQNRNCYQRNYQNTSQPRSTRYNAYERQNNEYYGRKHTNPNTTQSNPPANVNVSWKDRQSGQNENAAYNTTNEEQNSPQIHENGKKNADFKSSSSPECTSRIRLDTHTPKDIKPGYDKPKLDTYPRFYDNIHNVINTQEQEDITDEDENIFASITIDVGDTNITAIVDTAAEISLIHLKTMESSTRLKQACTSIKKISITSTNGKKLGEITHHRKH</sequence>
<reference evidence="3 4" key="1">
    <citation type="journal article" date="2024" name="BMC Genomics">
        <title>De novo assembly and annotation of Popillia japonica's genome with initial clues to its potential as an invasive pest.</title>
        <authorList>
            <person name="Cucini C."/>
            <person name="Boschi S."/>
            <person name="Funari R."/>
            <person name="Cardaioli E."/>
            <person name="Iannotti N."/>
            <person name="Marturano G."/>
            <person name="Paoli F."/>
            <person name="Bruttini M."/>
            <person name="Carapelli A."/>
            <person name="Frati F."/>
            <person name="Nardi F."/>
        </authorList>
    </citation>
    <scope>NUCLEOTIDE SEQUENCE [LARGE SCALE GENOMIC DNA]</scope>
    <source>
        <strain evidence="3">DMR45628</strain>
    </source>
</reference>
<evidence type="ECO:0000313" key="4">
    <source>
        <dbReference type="Proteomes" id="UP001458880"/>
    </source>
</evidence>
<accession>A0AAW1MWI0</accession>
<evidence type="ECO:0008006" key="5">
    <source>
        <dbReference type="Google" id="ProtNLM"/>
    </source>
</evidence>
<keyword evidence="4" id="KW-1185">Reference proteome</keyword>
<feature type="compositionally biased region" description="Low complexity" evidence="2">
    <location>
        <begin position="512"/>
        <end position="526"/>
    </location>
</feature>